<proteinExistence type="predicted"/>
<gene>
    <name evidence="1" type="ORF">KUCA_T00000696001</name>
</gene>
<reference evidence="1" key="1">
    <citation type="submission" date="2013-12" db="EMBL/GenBank/DDBJ databases">
        <authorList>
            <person name="Genoscope - CEA"/>
        </authorList>
    </citation>
    <scope>NUCLEOTIDE SEQUENCE</scope>
    <source>
        <strain evidence="1">CBS 1993</strain>
    </source>
</reference>
<protein>
    <recommendedName>
        <fullName evidence="3">Glycoside hydrolase family 76 protein</fullName>
    </recommendedName>
</protein>
<dbReference type="RefSeq" id="XP_022456746.1">
    <property type="nucleotide sequence ID" value="XM_022605260.1"/>
</dbReference>
<dbReference type="Proteomes" id="UP000019384">
    <property type="component" value="Unassembled WGS sequence"/>
</dbReference>
<dbReference type="GO" id="GO:0005975">
    <property type="term" value="P:carbohydrate metabolic process"/>
    <property type="evidence" value="ECO:0007669"/>
    <property type="project" value="InterPro"/>
</dbReference>
<dbReference type="PANTHER" id="PTHR47791:SF3">
    <property type="entry name" value="MEIOTICALLY UP-REGULATED GENE 191 PROTEIN"/>
    <property type="match status" value="1"/>
</dbReference>
<evidence type="ECO:0000313" key="2">
    <source>
        <dbReference type="Proteomes" id="UP000019384"/>
    </source>
</evidence>
<keyword evidence="2" id="KW-1185">Reference proteome</keyword>
<dbReference type="STRING" id="1382522.W6MSF7"/>
<accession>W6MSF7</accession>
<name>W6MSF7_9ASCO</name>
<dbReference type="EMBL" id="HG793125">
    <property type="protein sequence ID" value="CDK24730.1"/>
    <property type="molecule type" value="Genomic_DNA"/>
</dbReference>
<dbReference type="InterPro" id="IPR008928">
    <property type="entry name" value="6-hairpin_glycosidase_sf"/>
</dbReference>
<dbReference type="InterPro" id="IPR005198">
    <property type="entry name" value="Glyco_hydro_76"/>
</dbReference>
<evidence type="ECO:0008006" key="3">
    <source>
        <dbReference type="Google" id="ProtNLM"/>
    </source>
</evidence>
<dbReference type="SUPFAM" id="SSF48208">
    <property type="entry name" value="Six-hairpin glycosidases"/>
    <property type="match status" value="1"/>
</dbReference>
<dbReference type="PANTHER" id="PTHR47791">
    <property type="entry name" value="MEIOTICALLY UP-REGULATED GENE 191 PROTEIN"/>
    <property type="match status" value="1"/>
</dbReference>
<dbReference type="AlphaFoldDB" id="W6MSF7"/>
<dbReference type="Gene3D" id="1.50.10.20">
    <property type="match status" value="1"/>
</dbReference>
<dbReference type="InterPro" id="IPR053169">
    <property type="entry name" value="MUG_Protein"/>
</dbReference>
<evidence type="ECO:0000313" key="1">
    <source>
        <dbReference type="EMBL" id="CDK24730.1"/>
    </source>
</evidence>
<dbReference type="Pfam" id="PF03663">
    <property type="entry name" value="Glyco_hydro_76"/>
    <property type="match status" value="1"/>
</dbReference>
<dbReference type="OrthoDB" id="9984024at2759"/>
<dbReference type="GeneID" id="34518134"/>
<dbReference type="HOGENOM" id="CLU_040051_1_0_1"/>
<reference evidence="1" key="2">
    <citation type="submission" date="2014-02" db="EMBL/GenBank/DDBJ databases">
        <title>Complete DNA sequence of /Kuraishia capsulata/ illustrates novel genomic features among budding yeasts (/Saccharomycotina/).</title>
        <authorList>
            <person name="Morales L."/>
            <person name="Noel B."/>
            <person name="Porcel B."/>
            <person name="Marcet-Houben M."/>
            <person name="Hullo M-F."/>
            <person name="Sacerdot C."/>
            <person name="Tekaia F."/>
            <person name="Leh-Louis V."/>
            <person name="Despons L."/>
            <person name="Khanna V."/>
            <person name="Aury J-M."/>
            <person name="Barbe V."/>
            <person name="Couloux A."/>
            <person name="Labadie K."/>
            <person name="Pelletier E."/>
            <person name="Souciet J-L."/>
            <person name="Boekhout T."/>
            <person name="Gabaldon T."/>
            <person name="Wincker P."/>
            <person name="Dujon B."/>
        </authorList>
    </citation>
    <scope>NUCLEOTIDE SEQUENCE</scope>
    <source>
        <strain evidence="1">CBS 1993</strain>
    </source>
</reference>
<sequence length="411" mass="47477">MSFDNNLEGYNVVRAMWLRFWNPSKGTFICPMKRCNGTIGDDGKFNVWSVSVAVHAIVDGARIYPNELGPLIEPAIQAMYRYRSPKYHGYCAAENFDGNKDIYYDDDAQVASALICAYEVTGKKEYLDSGRDLVRFLMGGYNKDKKSKARGGMMWHIDKDYCNAVTTAECAIAALRLLKYVPEERKVYYDYANECIKWQLWKLRDKSDNIIWDGVGKNGDKIDKTKWTYNTGTTLSAICMLYTYDHDEKWVEEAKKLAEAATDRGRSLFCRDYDDWSKRYWRDPSYFIQLLIEGLADYLLVFGKVAPPTTAQCIQDEIVRHLSFFKKYMYDPNDGLYYIHFEINKINKQIYERYKNEFGGNKKYEPNGEERSGDGDMEKRPMAKCLIGAGSAARIFFQGARIAPTMNPRDS</sequence>
<organism evidence="1 2">
    <name type="scientific">Kuraishia capsulata CBS 1993</name>
    <dbReference type="NCBI Taxonomy" id="1382522"/>
    <lineage>
        <taxon>Eukaryota</taxon>
        <taxon>Fungi</taxon>
        <taxon>Dikarya</taxon>
        <taxon>Ascomycota</taxon>
        <taxon>Saccharomycotina</taxon>
        <taxon>Pichiomycetes</taxon>
        <taxon>Pichiales</taxon>
        <taxon>Pichiaceae</taxon>
        <taxon>Kuraishia</taxon>
    </lineage>
</organism>